<protein>
    <submittedName>
        <fullName evidence="13">Solute carrier family 12 (Sodium/potassium/chloride transporter), member 2</fullName>
    </submittedName>
</protein>
<evidence type="ECO:0000256" key="10">
    <source>
        <dbReference type="SAM" id="Phobius"/>
    </source>
</evidence>
<evidence type="ECO:0000259" key="12">
    <source>
        <dbReference type="Pfam" id="PF08403"/>
    </source>
</evidence>
<dbReference type="FunFam" id="1.20.1740.10:FF:000114">
    <property type="entry name" value="Solute carrier family 12 member 1"/>
    <property type="match status" value="1"/>
</dbReference>
<evidence type="ECO:0000256" key="6">
    <source>
        <dbReference type="ARBA" id="ARBA00023053"/>
    </source>
</evidence>
<sequence length="514" mass="56968">MTEMKVNGSLGAGEPSDTLDFRLTEGNMKKVPSSSRFQVARVDFAEPVDKEAESDAEDTIDRENENRGDRYQRQDSHRDSINVYIDTISPTATYQSVNANTNHKTFGKYTTEALPHVDHYRNLLSATNALKSRPTLAELHEEKDESESKGKPSEPLLSNAVTIEDGKPSGPTAVKFGWIKGVLVRCLLNIWGVMLFLRLSWVVGQAGTGLTSVIILLSVVVTLITSVSMSAICTNGEVKGGGAYFMISRSLGPEFGGAIGLIFSVANAVAVAMYVVGFAETVRDILKEHDALMIDEVNDIRIIGILTTTFLLVIAIIGMEWEARMVLLVALLIALVNFIIGTFIPPSKENLDRGIIGYNNTVSKENLDRGIIGYNNRGIIGYNNRGIIRYNNRGIIGINRGIIDIYIIGYKGIIGYNSKRWIIGYNNRGIIDIISIIEYNSEEVIIRIKISVIVSKENLDRGIINIIGIIKDINMKKTSTANKYLRHNLMQALMIKKMWLILHEMHILSSGQFI</sequence>
<dbReference type="GO" id="GO:0055075">
    <property type="term" value="P:potassium ion homeostasis"/>
    <property type="evidence" value="ECO:0007669"/>
    <property type="project" value="TreeGrafter"/>
</dbReference>
<evidence type="ECO:0000313" key="13">
    <source>
        <dbReference type="EMBL" id="VDI14159.1"/>
    </source>
</evidence>
<dbReference type="InterPro" id="IPR004841">
    <property type="entry name" value="AA-permease/SLC12A_dom"/>
</dbReference>
<comment type="similarity">
    <text evidence="2">Belongs to the SLC12A transporter family.</text>
</comment>
<feature type="transmembrane region" description="Helical" evidence="10">
    <location>
        <begin position="255"/>
        <end position="279"/>
    </location>
</feature>
<keyword evidence="14" id="KW-1185">Reference proteome</keyword>
<evidence type="ECO:0000256" key="7">
    <source>
        <dbReference type="ARBA" id="ARBA00023136"/>
    </source>
</evidence>
<comment type="subcellular location">
    <subcellularLocation>
        <location evidence="1">Cell membrane</location>
        <topology evidence="1">Multi-pass membrane protein</topology>
    </subcellularLocation>
</comment>
<dbReference type="GO" id="GO:0006884">
    <property type="term" value="P:cell volume homeostasis"/>
    <property type="evidence" value="ECO:0007669"/>
    <property type="project" value="TreeGrafter"/>
</dbReference>
<feature type="transmembrane region" description="Helical" evidence="10">
    <location>
        <begin position="182"/>
        <end position="201"/>
    </location>
</feature>
<evidence type="ECO:0000256" key="4">
    <source>
        <dbReference type="ARBA" id="ARBA00022692"/>
    </source>
</evidence>
<dbReference type="GO" id="GO:0055078">
    <property type="term" value="P:sodium ion homeostasis"/>
    <property type="evidence" value="ECO:0007669"/>
    <property type="project" value="TreeGrafter"/>
</dbReference>
<evidence type="ECO:0000256" key="1">
    <source>
        <dbReference type="ARBA" id="ARBA00004651"/>
    </source>
</evidence>
<evidence type="ECO:0000256" key="3">
    <source>
        <dbReference type="ARBA" id="ARBA00022448"/>
    </source>
</evidence>
<feature type="transmembrane region" description="Helical" evidence="10">
    <location>
        <begin position="299"/>
        <end position="318"/>
    </location>
</feature>
<keyword evidence="8" id="KW-0739">Sodium transport</keyword>
<accession>A0A8B6D3W3</accession>
<dbReference type="AlphaFoldDB" id="A0A8B6D3W3"/>
<dbReference type="Gene3D" id="1.20.1740.10">
    <property type="entry name" value="Amino acid/polyamine transporter I"/>
    <property type="match status" value="1"/>
</dbReference>
<dbReference type="Pfam" id="PF08403">
    <property type="entry name" value="AA_permease_N"/>
    <property type="match status" value="1"/>
</dbReference>
<dbReference type="GO" id="GO:0055064">
    <property type="term" value="P:chloride ion homeostasis"/>
    <property type="evidence" value="ECO:0007669"/>
    <property type="project" value="TreeGrafter"/>
</dbReference>
<dbReference type="InterPro" id="IPR013612">
    <property type="entry name" value="AA_permease_N"/>
</dbReference>
<proteinExistence type="inferred from homology"/>
<dbReference type="PANTHER" id="PTHR11827:SF103">
    <property type="entry name" value="SODIUM CHLORIDE COTRANSPORTER 69, ISOFORM E"/>
    <property type="match status" value="1"/>
</dbReference>
<organism evidence="13 14">
    <name type="scientific">Mytilus galloprovincialis</name>
    <name type="common">Mediterranean mussel</name>
    <dbReference type="NCBI Taxonomy" id="29158"/>
    <lineage>
        <taxon>Eukaryota</taxon>
        <taxon>Metazoa</taxon>
        <taxon>Spiralia</taxon>
        <taxon>Lophotrochozoa</taxon>
        <taxon>Mollusca</taxon>
        <taxon>Bivalvia</taxon>
        <taxon>Autobranchia</taxon>
        <taxon>Pteriomorphia</taxon>
        <taxon>Mytilida</taxon>
        <taxon>Mytiloidea</taxon>
        <taxon>Mytilidae</taxon>
        <taxon>Mytilinae</taxon>
        <taxon>Mytilus</taxon>
    </lineage>
</organism>
<reference evidence="13" key="1">
    <citation type="submission" date="2018-11" db="EMBL/GenBank/DDBJ databases">
        <authorList>
            <person name="Alioto T."/>
            <person name="Alioto T."/>
        </authorList>
    </citation>
    <scope>NUCLEOTIDE SEQUENCE</scope>
</reference>
<keyword evidence="4 10" id="KW-0812">Transmembrane</keyword>
<evidence type="ECO:0000256" key="5">
    <source>
        <dbReference type="ARBA" id="ARBA00022989"/>
    </source>
</evidence>
<keyword evidence="6" id="KW-0915">Sodium</keyword>
<feature type="non-terminal residue" evidence="13">
    <location>
        <position position="1"/>
    </location>
</feature>
<dbReference type="GO" id="GO:1990573">
    <property type="term" value="P:potassium ion import across plasma membrane"/>
    <property type="evidence" value="ECO:0007669"/>
    <property type="project" value="TreeGrafter"/>
</dbReference>
<dbReference type="GO" id="GO:0008511">
    <property type="term" value="F:sodium:potassium:chloride symporter activity"/>
    <property type="evidence" value="ECO:0007669"/>
    <property type="project" value="TreeGrafter"/>
</dbReference>
<feature type="domain" description="Amino acid permease/ SLC12A" evidence="11">
    <location>
        <begin position="181"/>
        <end position="370"/>
    </location>
</feature>
<dbReference type="GO" id="GO:0005886">
    <property type="term" value="C:plasma membrane"/>
    <property type="evidence" value="ECO:0007669"/>
    <property type="project" value="UniProtKB-SubCell"/>
</dbReference>
<keyword evidence="5 10" id="KW-1133">Transmembrane helix</keyword>
<dbReference type="PANTHER" id="PTHR11827">
    <property type="entry name" value="SOLUTE CARRIER FAMILY 12, CATION COTRANSPORTERS"/>
    <property type="match status" value="1"/>
</dbReference>
<keyword evidence="7 10" id="KW-0472">Membrane</keyword>
<dbReference type="InterPro" id="IPR004842">
    <property type="entry name" value="SLC12A_fam"/>
</dbReference>
<gene>
    <name evidence="13" type="ORF">MGAL_10B048357</name>
</gene>
<keyword evidence="3" id="KW-0813">Transport</keyword>
<dbReference type="Pfam" id="PF00324">
    <property type="entry name" value="AA_permease"/>
    <property type="match status" value="1"/>
</dbReference>
<feature type="transmembrane region" description="Helical" evidence="10">
    <location>
        <begin position="213"/>
        <end position="234"/>
    </location>
</feature>
<feature type="region of interest" description="Disordered" evidence="9">
    <location>
        <begin position="1"/>
        <end position="20"/>
    </location>
</feature>
<evidence type="ECO:0000256" key="9">
    <source>
        <dbReference type="SAM" id="MobiDB-lite"/>
    </source>
</evidence>
<evidence type="ECO:0000256" key="2">
    <source>
        <dbReference type="ARBA" id="ARBA00010593"/>
    </source>
</evidence>
<dbReference type="Proteomes" id="UP000596742">
    <property type="component" value="Unassembled WGS sequence"/>
</dbReference>
<feature type="region of interest" description="Disordered" evidence="9">
    <location>
        <begin position="48"/>
        <end position="78"/>
    </location>
</feature>
<feature type="domain" description="Amino acid permease N-terminal" evidence="12">
    <location>
        <begin position="98"/>
        <end position="145"/>
    </location>
</feature>
<evidence type="ECO:0000313" key="14">
    <source>
        <dbReference type="Proteomes" id="UP000596742"/>
    </source>
</evidence>
<evidence type="ECO:0000256" key="8">
    <source>
        <dbReference type="ARBA" id="ARBA00023201"/>
    </source>
</evidence>
<comment type="caution">
    <text evidence="13">The sequence shown here is derived from an EMBL/GenBank/DDBJ whole genome shotgun (WGS) entry which is preliminary data.</text>
</comment>
<feature type="transmembrane region" description="Helical" evidence="10">
    <location>
        <begin position="325"/>
        <end position="344"/>
    </location>
</feature>
<dbReference type="OrthoDB" id="6149629at2759"/>
<dbReference type="EMBL" id="UYJE01002835">
    <property type="protein sequence ID" value="VDI14159.1"/>
    <property type="molecule type" value="Genomic_DNA"/>
</dbReference>
<evidence type="ECO:0000259" key="11">
    <source>
        <dbReference type="Pfam" id="PF00324"/>
    </source>
</evidence>
<name>A0A8B6D3W3_MYTGA</name>
<keyword evidence="8" id="KW-0406">Ion transport</keyword>